<dbReference type="CDD" id="cd03784">
    <property type="entry name" value="GT1_Gtf-like"/>
    <property type="match status" value="1"/>
</dbReference>
<reference evidence="13 14" key="1">
    <citation type="submission" date="2020-02" db="EMBL/GenBank/DDBJ databases">
        <authorList>
            <person name="Ferguson B K."/>
        </authorList>
    </citation>
    <scope>NUCLEOTIDE SEQUENCE [LARGE SCALE GENOMIC DNA]</scope>
</reference>
<dbReference type="FunFam" id="3.40.50.2000:FF:000050">
    <property type="entry name" value="UDP-glucuronosyltransferase"/>
    <property type="match status" value="1"/>
</dbReference>
<sequence length="541" mass="61428">MHFFLQLWRCCCCCFRITWLLAVSLVSTADCARILVFLCQVARSHHIVLHPIIRALAERGHEVDYYTHAPLPNAPKNLNQIQFPLSIENAMQVMEKIDLKEFVNMPITRANLFHRQMKLLGNESTNACHEYSAVKELLASDKKYDLVIGEFFFAQEEYTVLLHTFKAPGVAVSTVPDVSWLNEMSGLPDNPAYMGHFTVDTTQLDHFLSRLRNFCNNLAMKATDYFFLMTYYQWLADEWLVYEGWQSRPSILQLSSNMSLILTNSHHSLGFPYPRSPLVKEVLGTNVDQAPPPLPKDLQEYMDSAEHGIVYFSMGSIVSVKHLKAVGAFDALAKSLSGLKQKVLWKWTAWNDEAMPSIPNIKMAKWMPQQSILAHNKTKLFITHGGLGSLSEAVHHGVPIIGVPVFGDQFRNLKILSSTGFGVELVFDNLTDQSVSWAVNEVLNNPRYSIEASRRSKLFRDRPMKPVDEAVYWIEYVIKHGQVLQPASLKLSFYQLYLLDVIGCILAAICLSIFSVRKLAKLAVSFLRKKAPKKNLSKKTE</sequence>
<evidence type="ECO:0000256" key="7">
    <source>
        <dbReference type="ARBA" id="ARBA00022989"/>
    </source>
</evidence>
<dbReference type="OrthoDB" id="5835829at2759"/>
<proteinExistence type="inferred from homology"/>
<protein>
    <submittedName>
        <fullName evidence="13">Uncharacterized protein</fullName>
    </submittedName>
</protein>
<evidence type="ECO:0000256" key="10">
    <source>
        <dbReference type="ARBA" id="ARBA00046288"/>
    </source>
</evidence>
<name>A0A6H5FWU0_9HEMI</name>
<dbReference type="AlphaFoldDB" id="A0A6H5FWU0"/>
<evidence type="ECO:0000256" key="6">
    <source>
        <dbReference type="ARBA" id="ARBA00022824"/>
    </source>
</evidence>
<keyword evidence="4 11" id="KW-0808">Transferase</keyword>
<dbReference type="EMBL" id="CADCXU010002009">
    <property type="protein sequence ID" value="CAA9994595.1"/>
    <property type="molecule type" value="Genomic_DNA"/>
</dbReference>
<dbReference type="Proteomes" id="UP000479000">
    <property type="component" value="Unassembled WGS sequence"/>
</dbReference>
<keyword evidence="14" id="KW-1185">Reference proteome</keyword>
<comment type="similarity">
    <text evidence="2 11">Belongs to the UDP-glycosyltransferase family.</text>
</comment>
<keyword evidence="7 12" id="KW-1133">Transmembrane helix</keyword>
<feature type="transmembrane region" description="Helical" evidence="12">
    <location>
        <begin position="496"/>
        <end position="520"/>
    </location>
</feature>
<dbReference type="InterPro" id="IPR050271">
    <property type="entry name" value="UDP-glycosyltransferase"/>
</dbReference>
<dbReference type="Gene3D" id="3.40.50.2000">
    <property type="entry name" value="Glycogen Phosphorylase B"/>
    <property type="match status" value="2"/>
</dbReference>
<dbReference type="GO" id="GO:0005783">
    <property type="term" value="C:endoplasmic reticulum"/>
    <property type="evidence" value="ECO:0007669"/>
    <property type="project" value="UniProtKB-SubCell"/>
</dbReference>
<keyword evidence="3 11" id="KW-0328">Glycosyltransferase</keyword>
<evidence type="ECO:0000256" key="9">
    <source>
        <dbReference type="ARBA" id="ARBA00023180"/>
    </source>
</evidence>
<dbReference type="PANTHER" id="PTHR48043:SF159">
    <property type="entry name" value="EG:EG0003.4 PROTEIN-RELATED"/>
    <property type="match status" value="1"/>
</dbReference>
<dbReference type="GO" id="GO:0008194">
    <property type="term" value="F:UDP-glycosyltransferase activity"/>
    <property type="evidence" value="ECO:0007669"/>
    <property type="project" value="InterPro"/>
</dbReference>
<evidence type="ECO:0000256" key="4">
    <source>
        <dbReference type="ARBA" id="ARBA00022679"/>
    </source>
</evidence>
<gene>
    <name evidence="13" type="ORF">NTEN_LOCUS1411</name>
</gene>
<evidence type="ECO:0000256" key="5">
    <source>
        <dbReference type="ARBA" id="ARBA00022692"/>
    </source>
</evidence>
<dbReference type="Pfam" id="PF00201">
    <property type="entry name" value="UDPGT"/>
    <property type="match status" value="1"/>
</dbReference>
<comment type="subcellular location">
    <subcellularLocation>
        <location evidence="10">Endomembrane system</location>
        <topology evidence="10">Single-pass type I membrane protein</topology>
    </subcellularLocation>
    <subcellularLocation>
        <location evidence="1">Endoplasmic reticulum</location>
    </subcellularLocation>
</comment>
<keyword evidence="9" id="KW-0325">Glycoprotein</keyword>
<keyword evidence="6" id="KW-0256">Endoplasmic reticulum</keyword>
<dbReference type="SUPFAM" id="SSF53756">
    <property type="entry name" value="UDP-Glycosyltransferase/glycogen phosphorylase"/>
    <property type="match status" value="1"/>
</dbReference>
<evidence type="ECO:0000313" key="14">
    <source>
        <dbReference type="Proteomes" id="UP000479000"/>
    </source>
</evidence>
<dbReference type="InterPro" id="IPR035595">
    <property type="entry name" value="UDP_glycos_trans_CS"/>
</dbReference>
<evidence type="ECO:0000256" key="12">
    <source>
        <dbReference type="SAM" id="Phobius"/>
    </source>
</evidence>
<evidence type="ECO:0000256" key="11">
    <source>
        <dbReference type="RuleBase" id="RU003718"/>
    </source>
</evidence>
<keyword evidence="5 12" id="KW-0812">Transmembrane</keyword>
<evidence type="ECO:0000256" key="3">
    <source>
        <dbReference type="ARBA" id="ARBA00022676"/>
    </source>
</evidence>
<evidence type="ECO:0000256" key="8">
    <source>
        <dbReference type="ARBA" id="ARBA00023136"/>
    </source>
</evidence>
<evidence type="ECO:0000313" key="13">
    <source>
        <dbReference type="EMBL" id="CAA9994595.1"/>
    </source>
</evidence>
<evidence type="ECO:0000256" key="2">
    <source>
        <dbReference type="ARBA" id="ARBA00009995"/>
    </source>
</evidence>
<organism evidence="13 14">
    <name type="scientific">Nesidiocoris tenuis</name>
    <dbReference type="NCBI Taxonomy" id="355587"/>
    <lineage>
        <taxon>Eukaryota</taxon>
        <taxon>Metazoa</taxon>
        <taxon>Ecdysozoa</taxon>
        <taxon>Arthropoda</taxon>
        <taxon>Hexapoda</taxon>
        <taxon>Insecta</taxon>
        <taxon>Pterygota</taxon>
        <taxon>Neoptera</taxon>
        <taxon>Paraneoptera</taxon>
        <taxon>Hemiptera</taxon>
        <taxon>Heteroptera</taxon>
        <taxon>Panheteroptera</taxon>
        <taxon>Cimicomorpha</taxon>
        <taxon>Miridae</taxon>
        <taxon>Dicyphina</taxon>
        <taxon>Nesidiocoris</taxon>
    </lineage>
</organism>
<evidence type="ECO:0000256" key="1">
    <source>
        <dbReference type="ARBA" id="ARBA00004240"/>
    </source>
</evidence>
<dbReference type="PROSITE" id="PS00375">
    <property type="entry name" value="UDPGT"/>
    <property type="match status" value="1"/>
</dbReference>
<accession>A0A6H5FWU0</accession>
<dbReference type="InterPro" id="IPR002213">
    <property type="entry name" value="UDP_glucos_trans"/>
</dbReference>
<keyword evidence="8 12" id="KW-0472">Membrane</keyword>
<dbReference type="PANTHER" id="PTHR48043">
    <property type="entry name" value="EG:EG0003.4 PROTEIN-RELATED"/>
    <property type="match status" value="1"/>
</dbReference>